<feature type="compositionally biased region" description="Polar residues" evidence="1">
    <location>
        <begin position="477"/>
        <end position="496"/>
    </location>
</feature>
<protein>
    <recommendedName>
        <fullName evidence="2">FCP1 homology domain-containing protein</fullName>
    </recommendedName>
</protein>
<dbReference type="SUPFAM" id="SSF56784">
    <property type="entry name" value="HAD-like"/>
    <property type="match status" value="1"/>
</dbReference>
<proteinExistence type="predicted"/>
<gene>
    <name evidence="3" type="ORF">R1sor_004078</name>
</gene>
<accession>A0ABD3H5M4</accession>
<keyword evidence="4" id="KW-1185">Reference proteome</keyword>
<dbReference type="Proteomes" id="UP001633002">
    <property type="component" value="Unassembled WGS sequence"/>
</dbReference>
<feature type="domain" description="FCP1 homology" evidence="2">
    <location>
        <begin position="217"/>
        <end position="399"/>
    </location>
</feature>
<feature type="compositionally biased region" description="Low complexity" evidence="1">
    <location>
        <begin position="1"/>
        <end position="14"/>
    </location>
</feature>
<feature type="compositionally biased region" description="Low complexity" evidence="1">
    <location>
        <begin position="497"/>
        <end position="524"/>
    </location>
</feature>
<reference evidence="3 4" key="1">
    <citation type="submission" date="2024-09" db="EMBL/GenBank/DDBJ databases">
        <title>Chromosome-scale assembly of Riccia sorocarpa.</title>
        <authorList>
            <person name="Paukszto L."/>
        </authorList>
    </citation>
    <scope>NUCLEOTIDE SEQUENCE [LARGE SCALE GENOMIC DNA]</scope>
    <source>
        <strain evidence="3">LP-2024</strain>
        <tissue evidence="3">Aerial parts of the thallus</tissue>
    </source>
</reference>
<dbReference type="SMART" id="SM00577">
    <property type="entry name" value="CPDc"/>
    <property type="match status" value="1"/>
</dbReference>
<dbReference type="Pfam" id="PF03031">
    <property type="entry name" value="NIF"/>
    <property type="match status" value="1"/>
</dbReference>
<feature type="compositionally biased region" description="Polar residues" evidence="1">
    <location>
        <begin position="459"/>
        <end position="469"/>
    </location>
</feature>
<organism evidence="3 4">
    <name type="scientific">Riccia sorocarpa</name>
    <dbReference type="NCBI Taxonomy" id="122646"/>
    <lineage>
        <taxon>Eukaryota</taxon>
        <taxon>Viridiplantae</taxon>
        <taxon>Streptophyta</taxon>
        <taxon>Embryophyta</taxon>
        <taxon>Marchantiophyta</taxon>
        <taxon>Marchantiopsida</taxon>
        <taxon>Marchantiidae</taxon>
        <taxon>Marchantiales</taxon>
        <taxon>Ricciaceae</taxon>
        <taxon>Riccia</taxon>
    </lineage>
</organism>
<dbReference type="AlphaFoldDB" id="A0ABD3H5M4"/>
<dbReference type="Gene3D" id="3.40.50.1000">
    <property type="entry name" value="HAD superfamily/HAD-like"/>
    <property type="match status" value="1"/>
</dbReference>
<dbReference type="InterPro" id="IPR036412">
    <property type="entry name" value="HAD-like_sf"/>
</dbReference>
<dbReference type="EMBL" id="JBJQOH010000006">
    <property type="protein sequence ID" value="KAL3686056.1"/>
    <property type="molecule type" value="Genomic_DNA"/>
</dbReference>
<feature type="compositionally biased region" description="Basic and acidic residues" evidence="1">
    <location>
        <begin position="27"/>
        <end position="57"/>
    </location>
</feature>
<evidence type="ECO:0000313" key="3">
    <source>
        <dbReference type="EMBL" id="KAL3686056.1"/>
    </source>
</evidence>
<feature type="region of interest" description="Disordered" evidence="1">
    <location>
        <begin position="1"/>
        <end position="57"/>
    </location>
</feature>
<dbReference type="InterPro" id="IPR023214">
    <property type="entry name" value="HAD_sf"/>
</dbReference>
<comment type="caution">
    <text evidence="3">The sequence shown here is derived from an EMBL/GenBank/DDBJ whole genome shotgun (WGS) entry which is preliminary data.</text>
</comment>
<dbReference type="InterPro" id="IPR004274">
    <property type="entry name" value="FCP1_dom"/>
</dbReference>
<evidence type="ECO:0000256" key="1">
    <source>
        <dbReference type="SAM" id="MobiDB-lite"/>
    </source>
</evidence>
<sequence length="553" mass="61862">MGSSGSEGIDSEGIAGNNAIEDIDTDSSEHENNHRREIRSKQRAEAPRKKQKSDETSKSLVDFEILDDPNHHLKWGHFSQETVMRVLDNWDGEDWDKLQLFSTFSIHFPRPEVSACLQFIQSYDSSTKTRTVGKKYYQLNLKRKHVQKEKPIRLALTFLGQVLTWLFLYKGLIPVVRPEPPIKLLAPPLSPQPPTGGETESSQVHILDFKPTLLHPTEPRQKILILALDGILCCVRDRQTKYLEAGILGWPILEACDIWICPRSGLSHFLEQVLQNFTLIIWSDRPESVTEFILKTLEDGGFLPTGKVFHDWNQDKCEKAEPGQALAESGGTFWMKDFHHLYDWNVCTRDVLLIDEYVSANALNHPYNAVHPEAFQPSFLAPENDIFLVQNLLPWLQTWNASPAPTTDYVRENYKTLTTRGAMEGIKFLAIEKILRLVGCLWRNVSVHEQKILVAKANANQPSTATAPSASPVLPSIAQSDSSPPTTRRDTQAPSLTPSTPTTGRAATGRGKGRSSASRASTAGRGRGTQEAGKGTKSNFARCSGIRESKDFT</sequence>
<name>A0ABD3H5M4_9MARC</name>
<evidence type="ECO:0000313" key="4">
    <source>
        <dbReference type="Proteomes" id="UP001633002"/>
    </source>
</evidence>
<feature type="region of interest" description="Disordered" evidence="1">
    <location>
        <begin position="459"/>
        <end position="553"/>
    </location>
</feature>
<evidence type="ECO:0000259" key="2">
    <source>
        <dbReference type="PROSITE" id="PS50969"/>
    </source>
</evidence>
<dbReference type="PROSITE" id="PS50969">
    <property type="entry name" value="FCP1"/>
    <property type="match status" value="1"/>
</dbReference>